<dbReference type="EMBL" id="BSNN01000003">
    <property type="protein sequence ID" value="GLQ35133.1"/>
    <property type="molecule type" value="Genomic_DNA"/>
</dbReference>
<evidence type="ECO:0000256" key="3">
    <source>
        <dbReference type="ARBA" id="ARBA00022801"/>
    </source>
</evidence>
<keyword evidence="4 6" id="KW-0862">Zinc</keyword>
<keyword evidence="7" id="KW-0472">Membrane</keyword>
<organism evidence="10 11">
    <name type="scientific">Amylibacter marinus</name>
    <dbReference type="NCBI Taxonomy" id="1475483"/>
    <lineage>
        <taxon>Bacteria</taxon>
        <taxon>Pseudomonadati</taxon>
        <taxon>Pseudomonadota</taxon>
        <taxon>Alphaproteobacteria</taxon>
        <taxon>Rhodobacterales</taxon>
        <taxon>Paracoccaceae</taxon>
        <taxon>Amylibacter</taxon>
    </lineage>
</organism>
<comment type="caution">
    <text evidence="10">The sequence shown here is derived from an EMBL/GenBank/DDBJ whole genome shotgun (WGS) entry which is preliminary data.</text>
</comment>
<keyword evidence="1 6" id="KW-0645">Protease</keyword>
<evidence type="ECO:0000256" key="5">
    <source>
        <dbReference type="ARBA" id="ARBA00023049"/>
    </source>
</evidence>
<keyword evidence="5 6" id="KW-0482">Metalloprotease</keyword>
<protein>
    <submittedName>
        <fullName evidence="10">Metalloendopeptidase</fullName>
    </submittedName>
</protein>
<comment type="cofactor">
    <cofactor evidence="6">
        <name>Zn(2+)</name>
        <dbReference type="ChEBI" id="CHEBI:29105"/>
    </cofactor>
    <text evidence="6">Binds 1 zinc ion per subunit.</text>
</comment>
<name>A0ABQ5VV70_9RHOB</name>
<dbReference type="Pfam" id="PF23368">
    <property type="entry name" value="DUF7092"/>
    <property type="match status" value="1"/>
</dbReference>
<dbReference type="CDD" id="cd07332">
    <property type="entry name" value="M48C_Oma1_like"/>
    <property type="match status" value="1"/>
</dbReference>
<evidence type="ECO:0000256" key="7">
    <source>
        <dbReference type="SAM" id="Phobius"/>
    </source>
</evidence>
<reference evidence="11" key="1">
    <citation type="journal article" date="2019" name="Int. J. Syst. Evol. Microbiol.">
        <title>The Global Catalogue of Microorganisms (GCM) 10K type strain sequencing project: providing services to taxonomists for standard genome sequencing and annotation.</title>
        <authorList>
            <consortium name="The Broad Institute Genomics Platform"/>
            <consortium name="The Broad Institute Genome Sequencing Center for Infectious Disease"/>
            <person name="Wu L."/>
            <person name="Ma J."/>
        </authorList>
    </citation>
    <scope>NUCLEOTIDE SEQUENCE [LARGE SCALE GENOMIC DNA]</scope>
    <source>
        <strain evidence="11">NBRC 110140</strain>
    </source>
</reference>
<keyword evidence="3 6" id="KW-0378">Hydrolase</keyword>
<evidence type="ECO:0000313" key="10">
    <source>
        <dbReference type="EMBL" id="GLQ35133.1"/>
    </source>
</evidence>
<dbReference type="Gene3D" id="3.30.2010.10">
    <property type="entry name" value="Metalloproteases ('zincins'), catalytic domain"/>
    <property type="match status" value="1"/>
</dbReference>
<comment type="similarity">
    <text evidence="6">Belongs to the peptidase M48 family.</text>
</comment>
<dbReference type="Pfam" id="PF01435">
    <property type="entry name" value="Peptidase_M48"/>
    <property type="match status" value="1"/>
</dbReference>
<feature type="transmembrane region" description="Helical" evidence="7">
    <location>
        <begin position="101"/>
        <end position="124"/>
    </location>
</feature>
<sequence length="369" mass="39748">MSTFETSGKFFDGESAKSNAVAVSISPNGVLITGEGIDVNWPMDQIRNLADQARDKGMVIETLDHTTARLVLLDDAAGAYMRQHNAKLGKRHVSSIMKKRVAFWGVGAMASVYLIMFIIIPAMANTLAGYIPVEREVAMGKVALGQIEWLIGKTSDQDDLICQGAQGQKALDKMVARLTPHMDVPYPLDVKVYRSPMINAFAVPGGHVVLFDGLLAAANTPEEVAGVLGHEFGHVAHRDPTRLSLRTAGSAGILGLVFGDFSGGFAALALAETLISASYAQDAETNADAFSHDLFERAQLPSARFADFFSNLREDFGDQNGLMSHIASHPDLEGRQQAAMKADVIGDRTFEPVLTSLEWAALKRICTDG</sequence>
<evidence type="ECO:0000256" key="1">
    <source>
        <dbReference type="ARBA" id="ARBA00022670"/>
    </source>
</evidence>
<keyword evidence="7" id="KW-0812">Transmembrane</keyword>
<dbReference type="InterPro" id="IPR001915">
    <property type="entry name" value="Peptidase_M48"/>
</dbReference>
<evidence type="ECO:0000256" key="6">
    <source>
        <dbReference type="RuleBase" id="RU003983"/>
    </source>
</evidence>
<evidence type="ECO:0000256" key="4">
    <source>
        <dbReference type="ARBA" id="ARBA00022833"/>
    </source>
</evidence>
<evidence type="ECO:0000259" key="8">
    <source>
        <dbReference type="Pfam" id="PF01435"/>
    </source>
</evidence>
<dbReference type="InterPro" id="IPR051156">
    <property type="entry name" value="Mito/Outer_Membr_Metalloprot"/>
</dbReference>
<keyword evidence="11" id="KW-1185">Reference proteome</keyword>
<feature type="domain" description="DUF7092" evidence="9">
    <location>
        <begin position="6"/>
        <end position="76"/>
    </location>
</feature>
<evidence type="ECO:0000256" key="2">
    <source>
        <dbReference type="ARBA" id="ARBA00022723"/>
    </source>
</evidence>
<dbReference type="RefSeq" id="WP_284377256.1">
    <property type="nucleotide sequence ID" value="NZ_BSNN01000003.1"/>
</dbReference>
<dbReference type="Proteomes" id="UP001156694">
    <property type="component" value="Unassembled WGS sequence"/>
</dbReference>
<proteinExistence type="inferred from homology"/>
<dbReference type="PANTHER" id="PTHR22726">
    <property type="entry name" value="METALLOENDOPEPTIDASE OMA1"/>
    <property type="match status" value="1"/>
</dbReference>
<keyword evidence="7" id="KW-1133">Transmembrane helix</keyword>
<gene>
    <name evidence="10" type="ORF">GCM10007939_14160</name>
</gene>
<accession>A0ABQ5VV70</accession>
<feature type="domain" description="Peptidase M48" evidence="8">
    <location>
        <begin position="168"/>
        <end position="339"/>
    </location>
</feature>
<keyword evidence="2" id="KW-0479">Metal-binding</keyword>
<evidence type="ECO:0000259" key="9">
    <source>
        <dbReference type="Pfam" id="PF23368"/>
    </source>
</evidence>
<evidence type="ECO:0000313" key="11">
    <source>
        <dbReference type="Proteomes" id="UP001156694"/>
    </source>
</evidence>
<dbReference type="InterPro" id="IPR055518">
    <property type="entry name" value="DUF7092"/>
</dbReference>
<dbReference type="PANTHER" id="PTHR22726:SF1">
    <property type="entry name" value="METALLOENDOPEPTIDASE OMA1, MITOCHONDRIAL"/>
    <property type="match status" value="1"/>
</dbReference>